<dbReference type="GO" id="GO:0045259">
    <property type="term" value="C:proton-transporting ATP synthase complex"/>
    <property type="evidence" value="ECO:0007669"/>
    <property type="project" value="UniProtKB-KW"/>
</dbReference>
<keyword evidence="11" id="KW-0066">ATP synthesis</keyword>
<dbReference type="EMBL" id="MK493183">
    <property type="protein sequence ID" value="QCW58138.1"/>
    <property type="molecule type" value="Genomic_DNA"/>
</dbReference>
<evidence type="ECO:0000313" key="14">
    <source>
        <dbReference type="EMBL" id="QCW58099.1"/>
    </source>
</evidence>
<evidence type="ECO:0000256" key="7">
    <source>
        <dbReference type="ARBA" id="ARBA00022989"/>
    </source>
</evidence>
<dbReference type="EMBL" id="MK493177">
    <property type="protein sequence ID" value="QCW58060.1"/>
    <property type="molecule type" value="Genomic_DNA"/>
</dbReference>
<dbReference type="EMBL" id="MK493189">
    <property type="protein sequence ID" value="QCW58216.1"/>
    <property type="molecule type" value="Genomic_DNA"/>
</dbReference>
<dbReference type="EMBL" id="MK493180">
    <property type="protein sequence ID" value="QCW58099.1"/>
    <property type="molecule type" value="Genomic_DNA"/>
</dbReference>
<dbReference type="EMBL" id="MK493179">
    <property type="protein sequence ID" value="QCW58086.1"/>
    <property type="molecule type" value="Genomic_DNA"/>
</dbReference>
<keyword evidence="4 12" id="KW-0138">CF(0)</keyword>
<evidence type="ECO:0000256" key="11">
    <source>
        <dbReference type="ARBA" id="ARBA00023310"/>
    </source>
</evidence>
<dbReference type="EMBL" id="MK493178">
    <property type="protein sequence ID" value="QCW58073.1"/>
    <property type="molecule type" value="Genomic_DNA"/>
</dbReference>
<reference evidence="14" key="1">
    <citation type="journal article" date="2019" name="Ecol. Evol.">
        <title>North-facing slopes and elevation shape asymmetric genetic structure in the range-restricted salamander Plethodon shenandoah.</title>
        <authorList>
            <person name="Mulder K.P."/>
            <person name="Cortes-Rodriguez N."/>
            <person name="Campbell Grant E.H."/>
            <person name="Brand A."/>
            <person name="Fleischer R.C."/>
        </authorList>
    </citation>
    <scope>NUCLEOTIDE SEQUENCE</scope>
</reference>
<dbReference type="EMBL" id="MK493188">
    <property type="protein sequence ID" value="QCW58203.1"/>
    <property type="molecule type" value="Genomic_DNA"/>
</dbReference>
<organism evidence="14">
    <name type="scientific">Plethodon shenandoah</name>
    <name type="common">Shenandoah salamander</name>
    <dbReference type="NCBI Taxonomy" id="141978"/>
    <lineage>
        <taxon>Eukaryota</taxon>
        <taxon>Metazoa</taxon>
        <taxon>Chordata</taxon>
        <taxon>Craniata</taxon>
        <taxon>Vertebrata</taxon>
        <taxon>Euteleostomi</taxon>
        <taxon>Amphibia</taxon>
        <taxon>Batrachia</taxon>
        <taxon>Caudata</taxon>
        <taxon>Salamandroidea</taxon>
        <taxon>Plethodontidae</taxon>
        <taxon>Plethodontinae</taxon>
        <taxon>Plethodon</taxon>
    </lineage>
</organism>
<geneLocation type="mitochondrion" evidence="14"/>
<dbReference type="EMBL" id="MK493181">
    <property type="protein sequence ID" value="QCW58112.1"/>
    <property type="molecule type" value="Genomic_DNA"/>
</dbReference>
<dbReference type="EMBL" id="MK493184">
    <property type="protein sequence ID" value="QCW58151.1"/>
    <property type="molecule type" value="Genomic_DNA"/>
</dbReference>
<keyword evidence="5 12" id="KW-0812">Transmembrane</keyword>
<comment type="similarity">
    <text evidence="2 12">Belongs to the ATPase protein 8 family.</text>
</comment>
<feature type="transmembrane region" description="Helical" evidence="13">
    <location>
        <begin position="6"/>
        <end position="26"/>
    </location>
</feature>
<dbReference type="EMBL" id="MK493185">
    <property type="protein sequence ID" value="QCW58164.1"/>
    <property type="molecule type" value="Genomic_DNA"/>
</dbReference>
<dbReference type="InterPro" id="IPR001421">
    <property type="entry name" value="ATP8_metazoa"/>
</dbReference>
<evidence type="ECO:0000256" key="1">
    <source>
        <dbReference type="ARBA" id="ARBA00004304"/>
    </source>
</evidence>
<keyword evidence="9 12" id="KW-0496">Mitochondrion</keyword>
<dbReference type="EMBL" id="MK493162">
    <property type="protein sequence ID" value="QCW57865.1"/>
    <property type="molecule type" value="Genomic_DNA"/>
</dbReference>
<dbReference type="EMBL" id="MK493187">
    <property type="protein sequence ID" value="QCW58190.1"/>
    <property type="molecule type" value="Genomic_DNA"/>
</dbReference>
<accession>A0A4Y5P4A0</accession>
<keyword evidence="8 12" id="KW-0406">Ion transport</keyword>
<evidence type="ECO:0000256" key="8">
    <source>
        <dbReference type="ARBA" id="ARBA00023065"/>
    </source>
</evidence>
<dbReference type="Pfam" id="PF00895">
    <property type="entry name" value="ATP-synt_8"/>
    <property type="match status" value="1"/>
</dbReference>
<dbReference type="EMBL" id="MK493190">
    <property type="protein sequence ID" value="QCW58229.1"/>
    <property type="molecule type" value="Genomic_DNA"/>
</dbReference>
<name>A0A4Y5P4A0_9SALA</name>
<dbReference type="InterPro" id="IPR050635">
    <property type="entry name" value="ATPase_protein_8"/>
</dbReference>
<dbReference type="PANTHER" id="PTHR39937">
    <property type="entry name" value="ATP SYNTHASE PROTEIN 8"/>
    <property type="match status" value="1"/>
</dbReference>
<dbReference type="EMBL" id="MK493191">
    <property type="protein sequence ID" value="QCW58242.1"/>
    <property type="molecule type" value="Genomic_DNA"/>
</dbReference>
<dbReference type="PANTHER" id="PTHR39937:SF1">
    <property type="entry name" value="ATP SYNTHASE PROTEIN 8"/>
    <property type="match status" value="1"/>
</dbReference>
<evidence type="ECO:0000256" key="13">
    <source>
        <dbReference type="SAM" id="Phobius"/>
    </source>
</evidence>
<dbReference type="EMBL" id="MK493176">
    <property type="protein sequence ID" value="QCW58047.1"/>
    <property type="molecule type" value="Genomic_DNA"/>
</dbReference>
<sequence>MPQLNPDPWFIIFIMSWLMLLIILTPHTTKFKLMKKPAMQHTYNKIPSWNWPWF</sequence>
<dbReference type="GO" id="GO:0031966">
    <property type="term" value="C:mitochondrial membrane"/>
    <property type="evidence" value="ECO:0007669"/>
    <property type="project" value="UniProtKB-SubCell"/>
</dbReference>
<keyword evidence="6 12" id="KW-0375">Hydrogen ion transport</keyword>
<keyword evidence="3 12" id="KW-0813">Transport</keyword>
<proteinExistence type="inferred from homology"/>
<evidence type="ECO:0000256" key="9">
    <source>
        <dbReference type="ARBA" id="ARBA00023128"/>
    </source>
</evidence>
<dbReference type="EMBL" id="MK493175">
    <property type="protein sequence ID" value="QCW58034.1"/>
    <property type="molecule type" value="Genomic_DNA"/>
</dbReference>
<comment type="subcellular location">
    <subcellularLocation>
        <location evidence="1 12">Mitochondrion membrane</location>
        <topology evidence="1 12">Single-pass membrane protein</topology>
    </subcellularLocation>
</comment>
<protein>
    <recommendedName>
        <fullName evidence="12">ATP synthase complex subunit 8</fullName>
    </recommendedName>
</protein>
<gene>
    <name evidence="14" type="primary">atp8</name>
</gene>
<dbReference type="AlphaFoldDB" id="A0A4Y5P4A0"/>
<evidence type="ECO:0000256" key="12">
    <source>
        <dbReference type="RuleBase" id="RU003661"/>
    </source>
</evidence>
<evidence type="ECO:0000256" key="6">
    <source>
        <dbReference type="ARBA" id="ARBA00022781"/>
    </source>
</evidence>
<evidence type="ECO:0000256" key="4">
    <source>
        <dbReference type="ARBA" id="ARBA00022547"/>
    </source>
</evidence>
<evidence type="ECO:0000256" key="3">
    <source>
        <dbReference type="ARBA" id="ARBA00022448"/>
    </source>
</evidence>
<dbReference type="EMBL" id="MK493186">
    <property type="protein sequence ID" value="QCW58177.1"/>
    <property type="molecule type" value="Genomic_DNA"/>
</dbReference>
<evidence type="ECO:0000256" key="10">
    <source>
        <dbReference type="ARBA" id="ARBA00023136"/>
    </source>
</evidence>
<evidence type="ECO:0000256" key="2">
    <source>
        <dbReference type="ARBA" id="ARBA00008892"/>
    </source>
</evidence>
<dbReference type="EMBL" id="MK493161">
    <property type="protein sequence ID" value="QCW57852.1"/>
    <property type="molecule type" value="Genomic_DNA"/>
</dbReference>
<keyword evidence="10 13" id="KW-0472">Membrane</keyword>
<evidence type="ECO:0000256" key="5">
    <source>
        <dbReference type="ARBA" id="ARBA00022692"/>
    </source>
</evidence>
<dbReference type="GO" id="GO:0015078">
    <property type="term" value="F:proton transmembrane transporter activity"/>
    <property type="evidence" value="ECO:0007669"/>
    <property type="project" value="InterPro"/>
</dbReference>
<dbReference type="GO" id="GO:0015986">
    <property type="term" value="P:proton motive force-driven ATP synthesis"/>
    <property type="evidence" value="ECO:0007669"/>
    <property type="project" value="InterPro"/>
</dbReference>
<keyword evidence="7 13" id="KW-1133">Transmembrane helix</keyword>
<dbReference type="EMBL" id="MK493182">
    <property type="protein sequence ID" value="QCW58125.1"/>
    <property type="molecule type" value="Genomic_DNA"/>
</dbReference>